<accession>H1YXX3</accession>
<dbReference type="SMART" id="SM00382">
    <property type="entry name" value="AAA"/>
    <property type="match status" value="1"/>
</dbReference>
<keyword evidence="6" id="KW-0067">ATP-binding</keyword>
<evidence type="ECO:0000256" key="2">
    <source>
        <dbReference type="ARBA" id="ARBA00005417"/>
    </source>
</evidence>
<dbReference type="GO" id="GO:0005524">
    <property type="term" value="F:ATP binding"/>
    <property type="evidence" value="ECO:0007669"/>
    <property type="project" value="UniProtKB-KW"/>
</dbReference>
<keyword evidence="10" id="KW-1185">Reference proteome</keyword>
<dbReference type="InterPro" id="IPR027417">
    <property type="entry name" value="P-loop_NTPase"/>
</dbReference>
<keyword evidence="5" id="KW-0547">Nucleotide-binding</keyword>
<comment type="subcellular location">
    <subcellularLocation>
        <location evidence="1">Cell membrane</location>
        <topology evidence="1">Peripheral membrane protein</topology>
    </subcellularLocation>
</comment>
<organism evidence="9 10">
    <name type="scientific">Methanoplanus limicola DSM 2279</name>
    <dbReference type="NCBI Taxonomy" id="937775"/>
    <lineage>
        <taxon>Archaea</taxon>
        <taxon>Methanobacteriati</taxon>
        <taxon>Methanobacteriota</taxon>
        <taxon>Stenosarchaea group</taxon>
        <taxon>Methanomicrobia</taxon>
        <taxon>Methanomicrobiales</taxon>
        <taxon>Methanomicrobiaceae</taxon>
        <taxon>Methanoplanus</taxon>
    </lineage>
</organism>
<dbReference type="Gene3D" id="3.40.50.300">
    <property type="entry name" value="P-loop containing nucleotide triphosphate hydrolases"/>
    <property type="match status" value="1"/>
</dbReference>
<dbReference type="AlphaFoldDB" id="H1YXX3"/>
<dbReference type="PANTHER" id="PTHR43553:SF24">
    <property type="entry name" value="ENERGY-COUPLING FACTOR TRANSPORTER ATP-BINDING PROTEIN ECFA1"/>
    <property type="match status" value="1"/>
</dbReference>
<keyword evidence="4" id="KW-1003">Cell membrane</keyword>
<dbReference type="InParanoid" id="H1YXX3"/>
<evidence type="ECO:0000256" key="3">
    <source>
        <dbReference type="ARBA" id="ARBA00022448"/>
    </source>
</evidence>
<dbReference type="EMBL" id="CM001436">
    <property type="protein sequence ID" value="EHQ35972.1"/>
    <property type="molecule type" value="Genomic_DNA"/>
</dbReference>
<evidence type="ECO:0000256" key="6">
    <source>
        <dbReference type="ARBA" id="ARBA00022840"/>
    </source>
</evidence>
<evidence type="ECO:0000256" key="1">
    <source>
        <dbReference type="ARBA" id="ARBA00004202"/>
    </source>
</evidence>
<name>H1YXX3_9EURY</name>
<dbReference type="SUPFAM" id="SSF52540">
    <property type="entry name" value="P-loop containing nucleoside triphosphate hydrolases"/>
    <property type="match status" value="1"/>
</dbReference>
<dbReference type="GO" id="GO:0043190">
    <property type="term" value="C:ATP-binding cassette (ABC) transporter complex"/>
    <property type="evidence" value="ECO:0007669"/>
    <property type="project" value="TreeGrafter"/>
</dbReference>
<keyword evidence="3" id="KW-0813">Transport</keyword>
<dbReference type="OrthoDB" id="40048at2157"/>
<reference evidence="9 10" key="1">
    <citation type="submission" date="2011-10" db="EMBL/GenBank/DDBJ databases">
        <title>The Improved High-Quality Draft genome of Methanoplanus limicola DSM 2279.</title>
        <authorList>
            <consortium name="US DOE Joint Genome Institute (JGI-PGF)"/>
            <person name="Lucas S."/>
            <person name="Copeland A."/>
            <person name="Lapidus A."/>
            <person name="Glavina del Rio T."/>
            <person name="Dalin E."/>
            <person name="Tice H."/>
            <person name="Bruce D."/>
            <person name="Goodwin L."/>
            <person name="Pitluck S."/>
            <person name="Peters L."/>
            <person name="Mikhailova N."/>
            <person name="Lu M."/>
            <person name="Kyrpides N."/>
            <person name="Mavromatis K."/>
            <person name="Ivanova N."/>
            <person name="Markowitz V."/>
            <person name="Cheng J.-F."/>
            <person name="Hugenholtz P."/>
            <person name="Woyke T."/>
            <person name="Wu D."/>
            <person name="Wirth R."/>
            <person name="Brambilla E.-M."/>
            <person name="Klenk H.-P."/>
            <person name="Eisen J.A."/>
        </authorList>
    </citation>
    <scope>NUCLEOTIDE SEQUENCE [LARGE SCALE GENOMIC DNA]</scope>
    <source>
        <strain evidence="9 10">DSM 2279</strain>
    </source>
</reference>
<sequence>MKITLDNITIKNGDFILKADGEFERGVHLITGKIGSGKTSLAMAVAGFLKVSGGRIEKSGTGSEIYSMQNPEHHVTAEKVRKEITSWGLNPEFIADRYGFEEMMDKDPVLLSRGELKKLELACIAERNPDLLLLDEPFSSLDCVEKKKLISNLCNRKDKITIIFTHEQAVLPKADYIWETEEGHLICHGKTPEAILRWKNCPQYITEALRRGIIPDNITVDDVMEALCRMQG</sequence>
<evidence type="ECO:0000313" key="9">
    <source>
        <dbReference type="EMBL" id="EHQ35972.1"/>
    </source>
</evidence>
<dbReference type="HOGENOM" id="CLU_1217579_0_0_2"/>
<dbReference type="Pfam" id="PF00005">
    <property type="entry name" value="ABC_tran"/>
    <property type="match status" value="1"/>
</dbReference>
<evidence type="ECO:0000256" key="7">
    <source>
        <dbReference type="ARBA" id="ARBA00023136"/>
    </source>
</evidence>
<dbReference type="STRING" id="937775.Metlim_1871"/>
<dbReference type="GO" id="GO:0016887">
    <property type="term" value="F:ATP hydrolysis activity"/>
    <property type="evidence" value="ECO:0007669"/>
    <property type="project" value="InterPro"/>
</dbReference>
<dbReference type="InterPro" id="IPR050095">
    <property type="entry name" value="ECF_ABC_transporter_ATP-bd"/>
</dbReference>
<evidence type="ECO:0000259" key="8">
    <source>
        <dbReference type="PROSITE" id="PS50893"/>
    </source>
</evidence>
<dbReference type="InterPro" id="IPR003439">
    <property type="entry name" value="ABC_transporter-like_ATP-bd"/>
</dbReference>
<dbReference type="PANTHER" id="PTHR43553">
    <property type="entry name" value="HEAVY METAL TRANSPORTER"/>
    <property type="match status" value="1"/>
</dbReference>
<comment type="similarity">
    <text evidence="2">Belongs to the ABC transporter superfamily.</text>
</comment>
<keyword evidence="7" id="KW-0472">Membrane</keyword>
<evidence type="ECO:0000313" key="10">
    <source>
        <dbReference type="Proteomes" id="UP000005741"/>
    </source>
</evidence>
<gene>
    <name evidence="9" type="ORF">Metlim_1871</name>
</gene>
<dbReference type="PROSITE" id="PS50893">
    <property type="entry name" value="ABC_TRANSPORTER_2"/>
    <property type="match status" value="1"/>
</dbReference>
<evidence type="ECO:0000256" key="5">
    <source>
        <dbReference type="ARBA" id="ARBA00022741"/>
    </source>
</evidence>
<proteinExistence type="inferred from homology"/>
<dbReference type="Proteomes" id="UP000005741">
    <property type="component" value="Chromosome"/>
</dbReference>
<evidence type="ECO:0000256" key="4">
    <source>
        <dbReference type="ARBA" id="ARBA00022475"/>
    </source>
</evidence>
<dbReference type="GO" id="GO:0042626">
    <property type="term" value="F:ATPase-coupled transmembrane transporter activity"/>
    <property type="evidence" value="ECO:0007669"/>
    <property type="project" value="TreeGrafter"/>
</dbReference>
<dbReference type="InterPro" id="IPR003593">
    <property type="entry name" value="AAA+_ATPase"/>
</dbReference>
<dbReference type="RefSeq" id="WP_004078026.1">
    <property type="nucleotide sequence ID" value="NZ_CM001436.1"/>
</dbReference>
<protein>
    <submittedName>
        <fullName evidence="9">ABC transporter related protein</fullName>
    </submittedName>
</protein>
<feature type="domain" description="ABC transporter" evidence="8">
    <location>
        <begin position="3"/>
        <end position="207"/>
    </location>
</feature>